<evidence type="ECO:0000313" key="2">
    <source>
        <dbReference type="Proteomes" id="UP000199137"/>
    </source>
</evidence>
<dbReference type="GO" id="GO:0006508">
    <property type="term" value="P:proteolysis"/>
    <property type="evidence" value="ECO:0007669"/>
    <property type="project" value="InterPro"/>
</dbReference>
<dbReference type="GO" id="GO:0004222">
    <property type="term" value="F:metalloendopeptidase activity"/>
    <property type="evidence" value="ECO:0007669"/>
    <property type="project" value="InterPro"/>
</dbReference>
<evidence type="ECO:0000313" key="1">
    <source>
        <dbReference type="EMBL" id="SFO05202.1"/>
    </source>
</evidence>
<dbReference type="GO" id="GO:0004176">
    <property type="term" value="F:ATP-dependent peptidase activity"/>
    <property type="evidence" value="ECO:0007669"/>
    <property type="project" value="InterPro"/>
</dbReference>
<dbReference type="Proteomes" id="UP000199137">
    <property type="component" value="Unassembled WGS sequence"/>
</dbReference>
<reference evidence="1 2" key="1">
    <citation type="submission" date="2016-10" db="EMBL/GenBank/DDBJ databases">
        <authorList>
            <person name="de Groot N.N."/>
        </authorList>
    </citation>
    <scope>NUCLEOTIDE SEQUENCE [LARGE SCALE GENOMIC DNA]</scope>
    <source>
        <strain evidence="1 2">DSM 44637</strain>
    </source>
</reference>
<sequence>MGRVTAPATQESPFASEDCLTAWHEAGHAVVYLMQSRSLRYVTPRPRTAGRAGFTAVRPRRVDLSALAVVAHAGPLAQARYVLDTTGADERLHEDDVTADDVRLDAYLHGGHDDLAVIAEARRAYGLAARRPDLWAGIAQDLIDRHWTEIGRVAAGLLEHRTLTGAQLRACVPGHWLAR</sequence>
<proteinExistence type="predicted"/>
<dbReference type="GO" id="GO:0005524">
    <property type="term" value="F:ATP binding"/>
    <property type="evidence" value="ECO:0007669"/>
    <property type="project" value="InterPro"/>
</dbReference>
<organism evidence="1 2">
    <name type="scientific">Amycolatopsis rubida</name>
    <dbReference type="NCBI Taxonomy" id="112413"/>
    <lineage>
        <taxon>Bacteria</taxon>
        <taxon>Bacillati</taxon>
        <taxon>Actinomycetota</taxon>
        <taxon>Actinomycetes</taxon>
        <taxon>Pseudonocardiales</taxon>
        <taxon>Pseudonocardiaceae</taxon>
        <taxon>Amycolatopsis</taxon>
    </lineage>
</organism>
<evidence type="ECO:0008006" key="3">
    <source>
        <dbReference type="Google" id="ProtNLM"/>
    </source>
</evidence>
<name>A0A1I5E161_9PSEU</name>
<dbReference type="Gene3D" id="1.20.58.760">
    <property type="entry name" value="Peptidase M41"/>
    <property type="match status" value="1"/>
</dbReference>
<dbReference type="EMBL" id="FOWC01000001">
    <property type="protein sequence ID" value="SFO05202.1"/>
    <property type="molecule type" value="Genomic_DNA"/>
</dbReference>
<protein>
    <recommendedName>
        <fullName evidence="3">Peptidase family M41</fullName>
    </recommendedName>
</protein>
<dbReference type="InterPro" id="IPR037219">
    <property type="entry name" value="Peptidase_M41-like"/>
</dbReference>
<dbReference type="AlphaFoldDB" id="A0A1I5E161"/>
<gene>
    <name evidence="1" type="ORF">SAMN05421854_101440</name>
</gene>
<accession>A0A1I5E161</accession>
<dbReference type="STRING" id="112413.SAMN05421854_101440"/>
<dbReference type="SUPFAM" id="SSF140990">
    <property type="entry name" value="FtsH protease domain-like"/>
    <property type="match status" value="1"/>
</dbReference>